<comment type="catalytic activity">
    <reaction evidence="12">
        <text>2 D-glyceraldehyde 3-phosphate = 4-(hydroxymethyl)-2-furancarboxaldehyde phosphate + phosphate + 2 H2O</text>
        <dbReference type="Rhea" id="RHEA:43536"/>
        <dbReference type="ChEBI" id="CHEBI:15377"/>
        <dbReference type="ChEBI" id="CHEBI:43474"/>
        <dbReference type="ChEBI" id="CHEBI:59776"/>
        <dbReference type="ChEBI" id="CHEBI:83407"/>
        <dbReference type="EC" id="4.2.3.153"/>
    </reaction>
</comment>
<keyword evidence="6 14" id="KW-0812">Transmembrane</keyword>
<dbReference type="Pfam" id="PF04476">
    <property type="entry name" value="4HFCP_synth"/>
    <property type="match status" value="1"/>
</dbReference>
<dbReference type="KEGG" id="gso:PH603_10805"/>
<dbReference type="Pfam" id="PF13677">
    <property type="entry name" value="MotB_plug"/>
    <property type="match status" value="1"/>
</dbReference>
<keyword evidence="5" id="KW-1003">Cell membrane</keyword>
<name>A0AAE9XTH0_9PROT</name>
<keyword evidence="16" id="KW-0969">Cilium</keyword>
<evidence type="ECO:0000259" key="15">
    <source>
        <dbReference type="PROSITE" id="PS51123"/>
    </source>
</evidence>
<evidence type="ECO:0000256" key="13">
    <source>
        <dbReference type="PROSITE-ProRule" id="PRU00473"/>
    </source>
</evidence>
<evidence type="ECO:0000256" key="1">
    <source>
        <dbReference type="ARBA" id="ARBA00003810"/>
    </source>
</evidence>
<evidence type="ECO:0000256" key="11">
    <source>
        <dbReference type="ARBA" id="ARBA00032523"/>
    </source>
</evidence>
<evidence type="ECO:0000256" key="14">
    <source>
        <dbReference type="SAM" id="Phobius"/>
    </source>
</evidence>
<sequence length="245" mass="27129">MLPEVGQQEQSVRRGGDASWLLTFADLLSLLLTFFVLIYSMNSVQYDSWRTVVTAFQREFNPTRAMVETEEFDAPESMRQSRARGVGPGYLLSILERATTTSEALAGSKAYRIGDRVVLSVPADRLFDGKTADLLPDASTAAGDLVATFSQIANRIVIAAHTDQEPVKSGLFRSNWELSIARSQMVAGLLASRGYTRPVVAVGYADTRFKELGQTLTLQTRYELAERIDIVFIDEAGERGPYDIF</sequence>
<evidence type="ECO:0000313" key="16">
    <source>
        <dbReference type="EMBL" id="WCL53028.1"/>
    </source>
</evidence>
<evidence type="ECO:0000256" key="6">
    <source>
        <dbReference type="ARBA" id="ARBA00022692"/>
    </source>
</evidence>
<evidence type="ECO:0000256" key="12">
    <source>
        <dbReference type="ARBA" id="ARBA00047628"/>
    </source>
</evidence>
<dbReference type="InterPro" id="IPR025713">
    <property type="entry name" value="MotB-like_N_dom"/>
</dbReference>
<feature type="domain" description="OmpA-like" evidence="15">
    <location>
        <begin position="114"/>
        <end position="236"/>
    </location>
</feature>
<keyword evidence="16" id="KW-0966">Cell projection</keyword>
<evidence type="ECO:0000256" key="2">
    <source>
        <dbReference type="ARBA" id="ARBA00004162"/>
    </source>
</evidence>
<dbReference type="Proteomes" id="UP001217500">
    <property type="component" value="Chromosome"/>
</dbReference>
<dbReference type="InterPro" id="IPR007565">
    <property type="entry name" value="4HFCP_synth"/>
</dbReference>
<evidence type="ECO:0000256" key="7">
    <source>
        <dbReference type="ARBA" id="ARBA00022989"/>
    </source>
</evidence>
<proteinExistence type="inferred from homology"/>
<dbReference type="InterPro" id="IPR006665">
    <property type="entry name" value="OmpA-like"/>
</dbReference>
<dbReference type="SUPFAM" id="SSF103088">
    <property type="entry name" value="OmpA-like"/>
    <property type="match status" value="1"/>
</dbReference>
<gene>
    <name evidence="16" type="ORF">PH603_10805</name>
</gene>
<organism evidence="16 17">
    <name type="scientific">Gimibacter soli</name>
    <dbReference type="NCBI Taxonomy" id="3024400"/>
    <lineage>
        <taxon>Bacteria</taxon>
        <taxon>Pseudomonadati</taxon>
        <taxon>Pseudomonadota</taxon>
        <taxon>Alphaproteobacteria</taxon>
        <taxon>Kordiimonadales</taxon>
        <taxon>Temperatibacteraceae</taxon>
        <taxon>Gimibacter</taxon>
    </lineage>
</organism>
<comment type="subcellular location">
    <subcellularLocation>
        <location evidence="2">Cell membrane</location>
        <topology evidence="2">Single-pass membrane protein</topology>
    </subcellularLocation>
</comment>
<keyword evidence="8 13" id="KW-0472">Membrane</keyword>
<evidence type="ECO:0000256" key="8">
    <source>
        <dbReference type="ARBA" id="ARBA00023136"/>
    </source>
</evidence>
<keyword evidence="9" id="KW-0456">Lyase</keyword>
<dbReference type="PANTHER" id="PTHR30329:SF21">
    <property type="entry name" value="LIPOPROTEIN YIAD-RELATED"/>
    <property type="match status" value="1"/>
</dbReference>
<accession>A0AAE9XTH0</accession>
<dbReference type="PROSITE" id="PS51123">
    <property type="entry name" value="OMPA_2"/>
    <property type="match status" value="1"/>
</dbReference>
<evidence type="ECO:0000256" key="10">
    <source>
        <dbReference type="ARBA" id="ARBA00023270"/>
    </source>
</evidence>
<protein>
    <recommendedName>
        <fullName evidence="4">(5-formylfuran-3-yl)methyl phosphate synthase</fullName>
        <ecNumber evidence="4">4.2.3.153</ecNumber>
    </recommendedName>
    <alternativeName>
        <fullName evidence="11">4-(hydroxymethyl)-2-furancarboxaldehyde-phosphate synthase</fullName>
    </alternativeName>
</protein>
<feature type="transmembrane region" description="Helical" evidence="14">
    <location>
        <begin position="20"/>
        <end position="40"/>
    </location>
</feature>
<dbReference type="InterPro" id="IPR036737">
    <property type="entry name" value="OmpA-like_sf"/>
</dbReference>
<comment type="function">
    <text evidence="1">Catalyzes the formation of 4-(hydroxymethyl)-2-furancarboxaldehyde phosphate (4-HFC-P) from two molecules of glyceraldehyde-3-P (GA-3-P).</text>
</comment>
<dbReference type="Gene3D" id="3.30.1330.60">
    <property type="entry name" value="OmpA-like domain"/>
    <property type="match status" value="1"/>
</dbReference>
<keyword evidence="16" id="KW-0282">Flagellum</keyword>
<evidence type="ECO:0000313" key="17">
    <source>
        <dbReference type="Proteomes" id="UP001217500"/>
    </source>
</evidence>
<evidence type="ECO:0000256" key="5">
    <source>
        <dbReference type="ARBA" id="ARBA00022475"/>
    </source>
</evidence>
<dbReference type="EC" id="4.2.3.153" evidence="4"/>
<dbReference type="GO" id="GO:0005886">
    <property type="term" value="C:plasma membrane"/>
    <property type="evidence" value="ECO:0007669"/>
    <property type="project" value="UniProtKB-SubCell"/>
</dbReference>
<reference evidence="16" key="1">
    <citation type="submission" date="2023-01" db="EMBL/GenBank/DDBJ databases">
        <title>The genome sequence of Kordiimonadaceae bacterium 6D33.</title>
        <authorList>
            <person name="Liu Y."/>
        </authorList>
    </citation>
    <scope>NUCLEOTIDE SEQUENCE</scope>
    <source>
        <strain evidence="16">6D33</strain>
    </source>
</reference>
<dbReference type="RefSeq" id="WP_289502540.1">
    <property type="nucleotide sequence ID" value="NZ_CP116805.1"/>
</dbReference>
<dbReference type="EMBL" id="CP116805">
    <property type="protein sequence ID" value="WCL53028.1"/>
    <property type="molecule type" value="Genomic_DNA"/>
</dbReference>
<dbReference type="PANTHER" id="PTHR30329">
    <property type="entry name" value="STATOR ELEMENT OF FLAGELLAR MOTOR COMPLEX"/>
    <property type="match status" value="1"/>
</dbReference>
<evidence type="ECO:0000256" key="9">
    <source>
        <dbReference type="ARBA" id="ARBA00023239"/>
    </source>
</evidence>
<evidence type="ECO:0000256" key="3">
    <source>
        <dbReference type="ARBA" id="ARBA00008914"/>
    </source>
</evidence>
<dbReference type="AlphaFoldDB" id="A0AAE9XTH0"/>
<comment type="similarity">
    <text evidence="3">Belongs to the MotB family.</text>
</comment>
<keyword evidence="10" id="KW-0704">Schiff base</keyword>
<dbReference type="GO" id="GO:0016829">
    <property type="term" value="F:lyase activity"/>
    <property type="evidence" value="ECO:0007669"/>
    <property type="project" value="UniProtKB-KW"/>
</dbReference>
<keyword evidence="7 14" id="KW-1133">Transmembrane helix</keyword>
<evidence type="ECO:0000256" key="4">
    <source>
        <dbReference type="ARBA" id="ARBA00012553"/>
    </source>
</evidence>
<keyword evidence="17" id="KW-1185">Reference proteome</keyword>
<dbReference type="InterPro" id="IPR050330">
    <property type="entry name" value="Bact_OuterMem_StrucFunc"/>
</dbReference>